<organism evidence="6 7">
    <name type="scientific">Azoarcus indigens</name>
    <dbReference type="NCBI Taxonomy" id="29545"/>
    <lineage>
        <taxon>Bacteria</taxon>
        <taxon>Pseudomonadati</taxon>
        <taxon>Pseudomonadota</taxon>
        <taxon>Betaproteobacteria</taxon>
        <taxon>Rhodocyclales</taxon>
        <taxon>Zoogloeaceae</taxon>
        <taxon>Azoarcus</taxon>
    </lineage>
</organism>
<dbReference type="PANTHER" id="PTHR47366:SF1">
    <property type="entry name" value="TWO-ON-TWO HEMOGLOBIN-3"/>
    <property type="match status" value="1"/>
</dbReference>
<evidence type="ECO:0000256" key="1">
    <source>
        <dbReference type="ARBA" id="ARBA00022448"/>
    </source>
</evidence>
<keyword evidence="2" id="KW-0349">Heme</keyword>
<dbReference type="CDD" id="cd14773">
    <property type="entry name" value="TrHb2_PhHbO-like_O"/>
    <property type="match status" value="1"/>
</dbReference>
<dbReference type="RefSeq" id="WP_133588833.1">
    <property type="nucleotide sequence ID" value="NZ_SNVV01000003.1"/>
</dbReference>
<dbReference type="Proteomes" id="UP000295129">
    <property type="component" value="Unassembled WGS sequence"/>
</dbReference>
<dbReference type="InterPro" id="IPR044203">
    <property type="entry name" value="GlbO/GLB3-like"/>
</dbReference>
<dbReference type="GO" id="GO:0019825">
    <property type="term" value="F:oxygen binding"/>
    <property type="evidence" value="ECO:0007669"/>
    <property type="project" value="InterPro"/>
</dbReference>
<dbReference type="GO" id="GO:0020037">
    <property type="term" value="F:heme binding"/>
    <property type="evidence" value="ECO:0007669"/>
    <property type="project" value="InterPro"/>
</dbReference>
<proteinExistence type="inferred from homology"/>
<protein>
    <submittedName>
        <fullName evidence="6">Hemoglobin</fullName>
    </submittedName>
</protein>
<comment type="similarity">
    <text evidence="5">Belongs to the truncated hemoglobin family. Group II subfamily.</text>
</comment>
<evidence type="ECO:0000256" key="3">
    <source>
        <dbReference type="ARBA" id="ARBA00022723"/>
    </source>
</evidence>
<dbReference type="Pfam" id="PF01152">
    <property type="entry name" value="Bac_globin"/>
    <property type="match status" value="1"/>
</dbReference>
<evidence type="ECO:0000313" key="6">
    <source>
        <dbReference type="EMBL" id="TDN55690.1"/>
    </source>
</evidence>
<dbReference type="GO" id="GO:0046872">
    <property type="term" value="F:metal ion binding"/>
    <property type="evidence" value="ECO:0007669"/>
    <property type="project" value="UniProtKB-KW"/>
</dbReference>
<gene>
    <name evidence="6" type="ORF">C7389_10320</name>
</gene>
<dbReference type="InterPro" id="IPR001486">
    <property type="entry name" value="Hemoglobin_trunc"/>
</dbReference>
<accession>A0A4R6EC19</accession>
<dbReference type="OrthoDB" id="9790913at2"/>
<keyword evidence="7" id="KW-1185">Reference proteome</keyword>
<dbReference type="SUPFAM" id="SSF46458">
    <property type="entry name" value="Globin-like"/>
    <property type="match status" value="1"/>
</dbReference>
<evidence type="ECO:0000256" key="2">
    <source>
        <dbReference type="ARBA" id="ARBA00022617"/>
    </source>
</evidence>
<evidence type="ECO:0000256" key="5">
    <source>
        <dbReference type="ARBA" id="ARBA00034496"/>
    </source>
</evidence>
<reference evidence="6 7" key="1">
    <citation type="submission" date="2019-03" db="EMBL/GenBank/DDBJ databases">
        <title>Genomic Encyclopedia of Type Strains, Phase IV (KMG-IV): sequencing the most valuable type-strain genomes for metagenomic binning, comparative biology and taxonomic classification.</title>
        <authorList>
            <person name="Goeker M."/>
        </authorList>
    </citation>
    <scope>NUCLEOTIDE SEQUENCE [LARGE SCALE GENOMIC DNA]</scope>
    <source>
        <strain evidence="6 7">DSM 12121</strain>
    </source>
</reference>
<keyword evidence="1" id="KW-0813">Transport</keyword>
<dbReference type="GO" id="GO:0005344">
    <property type="term" value="F:oxygen carrier activity"/>
    <property type="evidence" value="ECO:0007669"/>
    <property type="project" value="InterPro"/>
</dbReference>
<dbReference type="AlphaFoldDB" id="A0A4R6EC19"/>
<evidence type="ECO:0000313" key="7">
    <source>
        <dbReference type="Proteomes" id="UP000295129"/>
    </source>
</evidence>
<keyword evidence="4" id="KW-0408">Iron</keyword>
<dbReference type="Gene3D" id="1.10.490.10">
    <property type="entry name" value="Globins"/>
    <property type="match status" value="1"/>
</dbReference>
<dbReference type="EMBL" id="SNVV01000003">
    <property type="protein sequence ID" value="TDN55690.1"/>
    <property type="molecule type" value="Genomic_DNA"/>
</dbReference>
<dbReference type="InterPro" id="IPR009050">
    <property type="entry name" value="Globin-like_sf"/>
</dbReference>
<name>A0A4R6EC19_9RHOO</name>
<dbReference type="InterPro" id="IPR012292">
    <property type="entry name" value="Globin/Proto"/>
</dbReference>
<comment type="caution">
    <text evidence="6">The sequence shown here is derived from an EMBL/GenBank/DDBJ whole genome shotgun (WGS) entry which is preliminary data.</text>
</comment>
<evidence type="ECO:0000256" key="4">
    <source>
        <dbReference type="ARBA" id="ARBA00023004"/>
    </source>
</evidence>
<dbReference type="PANTHER" id="PTHR47366">
    <property type="entry name" value="TWO-ON-TWO HEMOGLOBIN-3"/>
    <property type="match status" value="1"/>
</dbReference>
<sequence>MPPEIPPLPVLTPYEQIGGAPIVRALVDRFYDLMDSEPETWELRKMHPEDLSGSREKLFMYLSGWLGGPNLYVERHGQPFLRARHLPFSIGVAERDQWMRCMRRALDEFVSDPQLRERLHTAIGGLANHMRNRAEAPER</sequence>
<keyword evidence="3" id="KW-0479">Metal-binding</keyword>